<gene>
    <name evidence="2" type="ORF">NBR_LOCUS7304</name>
</gene>
<dbReference type="AlphaFoldDB" id="A0A0N4XWL9"/>
<evidence type="ECO:0000259" key="1">
    <source>
        <dbReference type="Pfam" id="PF05050"/>
    </source>
</evidence>
<feature type="domain" description="Methyltransferase FkbM" evidence="1">
    <location>
        <begin position="45"/>
        <end position="174"/>
    </location>
</feature>
<name>A0A0N4XWL9_NIPBR</name>
<organism evidence="4">
    <name type="scientific">Nippostrongylus brasiliensis</name>
    <name type="common">Rat hookworm</name>
    <dbReference type="NCBI Taxonomy" id="27835"/>
    <lineage>
        <taxon>Eukaryota</taxon>
        <taxon>Metazoa</taxon>
        <taxon>Ecdysozoa</taxon>
        <taxon>Nematoda</taxon>
        <taxon>Chromadorea</taxon>
        <taxon>Rhabditida</taxon>
        <taxon>Rhabditina</taxon>
        <taxon>Rhabditomorpha</taxon>
        <taxon>Strongyloidea</taxon>
        <taxon>Heligmosomidae</taxon>
        <taxon>Nippostrongylus</taxon>
    </lineage>
</organism>
<keyword evidence="3" id="KW-1185">Reference proteome</keyword>
<dbReference type="EMBL" id="UYSL01019877">
    <property type="protein sequence ID" value="VDL70893.1"/>
    <property type="molecule type" value="Genomic_DNA"/>
</dbReference>
<sequence length="188" mass="21684">MAVLVQNSYFQLWNYFPYYVNKCSPDGGLPILSFANNDEYKYHVVPTSYVEPTTDCTIVSLGIGKDIEAEKAMKAAMPNCKFWGADPVNDTNADIFTEGRFRYFTNNYDCNETVKYVDIATFLRNFVRRPVIDQIMIDIEHAEYAVLPFLLKSGQLAQDNIVICQVHHIFEKVFSFTQIQLYVHPLTH</sequence>
<dbReference type="OMA" id="WYEFANS"/>
<dbReference type="Pfam" id="PF05050">
    <property type="entry name" value="Methyltransf_21"/>
    <property type="match status" value="1"/>
</dbReference>
<dbReference type="PANTHER" id="PTHR22989:SF10">
    <property type="entry name" value="METHYLTRANSFERASE FKBM DOMAIN-CONTAINING PROTEIN"/>
    <property type="match status" value="1"/>
</dbReference>
<dbReference type="InterPro" id="IPR006342">
    <property type="entry name" value="FkbM_mtfrase"/>
</dbReference>
<reference evidence="4" key="1">
    <citation type="submission" date="2017-02" db="UniProtKB">
        <authorList>
            <consortium name="WormBaseParasite"/>
        </authorList>
    </citation>
    <scope>IDENTIFICATION</scope>
</reference>
<evidence type="ECO:0000313" key="4">
    <source>
        <dbReference type="WBParaSite" id="NBR_0000730301-mRNA-1"/>
    </source>
</evidence>
<proteinExistence type="predicted"/>
<accession>A0A0N4XWL9</accession>
<evidence type="ECO:0000313" key="2">
    <source>
        <dbReference type="EMBL" id="VDL70893.1"/>
    </source>
</evidence>
<dbReference type="STRING" id="27835.A0A0N4XWL9"/>
<dbReference type="Proteomes" id="UP000271162">
    <property type="component" value="Unassembled WGS sequence"/>
</dbReference>
<protein>
    <submittedName>
        <fullName evidence="4">Methyltransf_21 domain-containing protein</fullName>
    </submittedName>
</protein>
<reference evidence="2 3" key="2">
    <citation type="submission" date="2018-11" db="EMBL/GenBank/DDBJ databases">
        <authorList>
            <consortium name="Pathogen Informatics"/>
        </authorList>
    </citation>
    <scope>NUCLEOTIDE SEQUENCE [LARGE SCALE GENOMIC DNA]</scope>
</reference>
<dbReference type="PANTHER" id="PTHR22989">
    <property type="entry name" value="UNCHARACTERIZED DUF13 C.ELEGANS"/>
    <property type="match status" value="1"/>
</dbReference>
<dbReference type="WBParaSite" id="NBR_0000730301-mRNA-1">
    <property type="protein sequence ID" value="NBR_0000730301-mRNA-1"/>
    <property type="gene ID" value="NBR_0000730301"/>
</dbReference>
<evidence type="ECO:0000313" key="3">
    <source>
        <dbReference type="Proteomes" id="UP000271162"/>
    </source>
</evidence>